<sequence>MFESKSQQSDIKLSMKLFSIVRWIRHSLAVLILLAYFGGQEWVLDIMLIAVVLLLIFPMGFFDVFIQKLVEHNTSQLEDRVRLNAEEANSTFVDVYSKIKVGAGDDD</sequence>
<evidence type="ECO:0000313" key="2">
    <source>
        <dbReference type="EMBL" id="KGD61829.1"/>
    </source>
</evidence>
<keyword evidence="1" id="KW-0812">Transmembrane</keyword>
<dbReference type="EMBL" id="ARXU01000003">
    <property type="protein sequence ID" value="KGD61829.1"/>
    <property type="molecule type" value="Genomic_DNA"/>
</dbReference>
<protein>
    <recommendedName>
        <fullName evidence="4">DUF4229 domain-containing protein</fullName>
    </recommendedName>
</protein>
<feature type="transmembrane region" description="Helical" evidence="1">
    <location>
        <begin position="43"/>
        <end position="66"/>
    </location>
</feature>
<keyword evidence="1" id="KW-0472">Membrane</keyword>
<name>A0ABR4WE75_9GAMM</name>
<dbReference type="RefSeq" id="WP_035245780.1">
    <property type="nucleotide sequence ID" value="NZ_ARXU01000003.1"/>
</dbReference>
<comment type="caution">
    <text evidence="2">The sequence shown here is derived from an EMBL/GenBank/DDBJ whole genome shotgun (WGS) entry which is preliminary data.</text>
</comment>
<proteinExistence type="predicted"/>
<evidence type="ECO:0000256" key="1">
    <source>
        <dbReference type="SAM" id="Phobius"/>
    </source>
</evidence>
<organism evidence="2 3">
    <name type="scientific">Alcanivorax jadensis T9</name>
    <dbReference type="NCBI Taxonomy" id="1177181"/>
    <lineage>
        <taxon>Bacteria</taxon>
        <taxon>Pseudomonadati</taxon>
        <taxon>Pseudomonadota</taxon>
        <taxon>Gammaproteobacteria</taxon>
        <taxon>Oceanospirillales</taxon>
        <taxon>Alcanivoracaceae</taxon>
        <taxon>Alcanivorax</taxon>
    </lineage>
</organism>
<reference evidence="2 3" key="1">
    <citation type="submission" date="2012-09" db="EMBL/GenBank/DDBJ databases">
        <title>Genome Sequence of alkane-degrading Bacterium Alcanivorax jadensis T9.</title>
        <authorList>
            <person name="Lai Q."/>
            <person name="Shao Z."/>
        </authorList>
    </citation>
    <scope>NUCLEOTIDE SEQUENCE [LARGE SCALE GENOMIC DNA]</scope>
    <source>
        <strain evidence="2 3">T9</strain>
    </source>
</reference>
<keyword evidence="1" id="KW-1133">Transmembrane helix</keyword>
<feature type="transmembrane region" description="Helical" evidence="1">
    <location>
        <begin position="20"/>
        <end position="37"/>
    </location>
</feature>
<evidence type="ECO:0008006" key="4">
    <source>
        <dbReference type="Google" id="ProtNLM"/>
    </source>
</evidence>
<evidence type="ECO:0000313" key="3">
    <source>
        <dbReference type="Proteomes" id="UP000029443"/>
    </source>
</evidence>
<keyword evidence="3" id="KW-1185">Reference proteome</keyword>
<gene>
    <name evidence="2" type="ORF">T9A_01038</name>
</gene>
<dbReference type="Proteomes" id="UP000029443">
    <property type="component" value="Unassembled WGS sequence"/>
</dbReference>
<accession>A0ABR4WE75</accession>